<feature type="domain" description="Glycoside hydrolase family 3 N-terminal" evidence="6">
    <location>
        <begin position="28"/>
        <end position="351"/>
    </location>
</feature>
<dbReference type="InterPro" id="IPR036962">
    <property type="entry name" value="Glyco_hydro_3_N_sf"/>
</dbReference>
<dbReference type="GO" id="GO:0004563">
    <property type="term" value="F:beta-N-acetylhexosaminidase activity"/>
    <property type="evidence" value="ECO:0007669"/>
    <property type="project" value="UniProtKB-EC"/>
</dbReference>
<dbReference type="InterPro" id="IPR017853">
    <property type="entry name" value="GH"/>
</dbReference>
<dbReference type="Pfam" id="PF00933">
    <property type="entry name" value="Glyco_hydro_3"/>
    <property type="match status" value="1"/>
</dbReference>
<dbReference type="AlphaFoldDB" id="A0A0J9BV82"/>
<dbReference type="GO" id="GO:0009254">
    <property type="term" value="P:peptidoglycan turnover"/>
    <property type="evidence" value="ECO:0007669"/>
    <property type="project" value="TreeGrafter"/>
</dbReference>
<dbReference type="RefSeq" id="WP_048930747.1">
    <property type="nucleotide sequence ID" value="NZ_KQ235882.1"/>
</dbReference>
<evidence type="ECO:0000256" key="1">
    <source>
        <dbReference type="ARBA" id="ARBA00001231"/>
    </source>
</evidence>
<dbReference type="GO" id="GO:0005975">
    <property type="term" value="P:carbohydrate metabolic process"/>
    <property type="evidence" value="ECO:0007669"/>
    <property type="project" value="InterPro"/>
</dbReference>
<dbReference type="OrthoDB" id="9805821at2"/>
<evidence type="ECO:0000259" key="6">
    <source>
        <dbReference type="Pfam" id="PF00933"/>
    </source>
</evidence>
<evidence type="ECO:0000256" key="5">
    <source>
        <dbReference type="ARBA" id="ARBA00023295"/>
    </source>
</evidence>
<evidence type="ECO:0000256" key="3">
    <source>
        <dbReference type="ARBA" id="ARBA00012663"/>
    </source>
</evidence>
<dbReference type="Proteomes" id="UP000037392">
    <property type="component" value="Unassembled WGS sequence"/>
</dbReference>
<proteinExistence type="inferred from homology"/>
<keyword evidence="4" id="KW-0378">Hydrolase</keyword>
<reference evidence="7 8" key="1">
    <citation type="submission" date="2011-04" db="EMBL/GenBank/DDBJ databases">
        <title>The Genome Sequence of Clostridium citroniae WAL-19142.</title>
        <authorList>
            <consortium name="The Broad Institute Genome Sequencing Platform"/>
            <person name="Earl A."/>
            <person name="Ward D."/>
            <person name="Feldgarden M."/>
            <person name="Gevers D."/>
            <person name="Warren Y.A."/>
            <person name="Tyrrell K.L."/>
            <person name="Citron D.M."/>
            <person name="Goldstein E.J."/>
            <person name="Daigneault M."/>
            <person name="Allen-Vercoe E."/>
            <person name="Young S.K."/>
            <person name="Zeng Q."/>
            <person name="Gargeya S."/>
            <person name="Fitzgerald M."/>
            <person name="Haas B."/>
            <person name="Abouelleil A."/>
            <person name="Alvarado L."/>
            <person name="Arachchi H.M."/>
            <person name="Berlin A."/>
            <person name="Brown A."/>
            <person name="Chapman S.B."/>
            <person name="Chen Z."/>
            <person name="Dunbar C."/>
            <person name="Freedman E."/>
            <person name="Gearin G."/>
            <person name="Gellesch M."/>
            <person name="Goldberg J."/>
            <person name="Griggs A."/>
            <person name="Gujja S."/>
            <person name="Heilman E.R."/>
            <person name="Heiman D."/>
            <person name="Howarth C."/>
            <person name="Larson L."/>
            <person name="Lui A."/>
            <person name="MacDonald P.J."/>
            <person name="Mehta T."/>
            <person name="Montmayeur A."/>
            <person name="Murphy C."/>
            <person name="Neiman D."/>
            <person name="Pearson M."/>
            <person name="Priest M."/>
            <person name="Roberts A."/>
            <person name="Saif S."/>
            <person name="Shea T."/>
            <person name="Shenoy N."/>
            <person name="Sisk P."/>
            <person name="Stolte C."/>
            <person name="Sykes S."/>
            <person name="White J."/>
            <person name="Yandava C."/>
            <person name="Wortman J."/>
            <person name="Nusbaum C."/>
            <person name="Birren B."/>
        </authorList>
    </citation>
    <scope>NUCLEOTIDE SEQUENCE [LARGE SCALE GENOMIC DNA]</scope>
    <source>
        <strain evidence="7 8">WAL-19142</strain>
    </source>
</reference>
<dbReference type="PANTHER" id="PTHR30480">
    <property type="entry name" value="BETA-HEXOSAMINIDASE-RELATED"/>
    <property type="match status" value="1"/>
</dbReference>
<sequence>MVDLRQKPYNLSEEQVQWVEETIRSMSLEEKIGQLFVNMVANEEERRPENIKKVLDTYHPGAIRYHNASKEELWEMAKNLQDASRIPLLIASNCEMGGNGGVNEGTMLANGAAMAAMDSEDAVYEVASISAKESAAVGCNWNFAPVVDLTYNWRNTIVQLRAFNDKPDDVIRYAAAFFRGMRTQNFATCMKHFPGDGTEENDQHLIMGINDMSVEEWDKSFGRVYKALIDEGCMTIMAGHIALPAYSRKLCPGIRDEDIRPATLAPELITGLPKGQLGFNGLVVTDASHMIGMFGSSVSRREQVPGAIAAGCDMFLFFNDRDEDFGYMMEGYKNGTITQERLNDALHRILGVKAALNLHVHKREGTLVPPRENLWVVGCKEHHQTAAALADRYITLVKDRRSYLPMTTEKYRRLKLVYIGSEATVIAGTKFKSNDQEIIGDIVSQLESRGFEVDAVVEQKKGRMEEFKARYDAVLLVLNVQGFAQFNTMRIKWDEPAKQPWYMSELPTFVLSLSLTNNLIDVPMARCYINAYMPSHEAFEAALSKMMGKSKFMGRLNDNVFCNRWETRF</sequence>
<dbReference type="Gene3D" id="3.40.50.1700">
    <property type="entry name" value="Glycoside hydrolase family 3 C-terminal domain"/>
    <property type="match status" value="1"/>
</dbReference>
<dbReference type="InterPro" id="IPR001764">
    <property type="entry name" value="Glyco_hydro_3_N"/>
</dbReference>
<evidence type="ECO:0000313" key="8">
    <source>
        <dbReference type="Proteomes" id="UP000037392"/>
    </source>
</evidence>
<keyword evidence="5" id="KW-0326">Glycosidase</keyword>
<dbReference type="Gene3D" id="3.20.20.300">
    <property type="entry name" value="Glycoside hydrolase, family 3, N-terminal domain"/>
    <property type="match status" value="1"/>
</dbReference>
<evidence type="ECO:0000256" key="4">
    <source>
        <dbReference type="ARBA" id="ARBA00022801"/>
    </source>
</evidence>
<comment type="catalytic activity">
    <reaction evidence="1">
        <text>Hydrolysis of terminal non-reducing N-acetyl-D-hexosamine residues in N-acetyl-beta-D-hexosaminides.</text>
        <dbReference type="EC" id="3.2.1.52"/>
    </reaction>
</comment>
<evidence type="ECO:0000256" key="2">
    <source>
        <dbReference type="ARBA" id="ARBA00005336"/>
    </source>
</evidence>
<dbReference type="PATRIC" id="fig|742734.4.peg.4814"/>
<dbReference type="SUPFAM" id="SSF51445">
    <property type="entry name" value="(Trans)glycosidases"/>
    <property type="match status" value="1"/>
</dbReference>
<dbReference type="EC" id="3.2.1.52" evidence="3"/>
<dbReference type="EMBL" id="ADLK01000032">
    <property type="protein sequence ID" value="KMW16051.1"/>
    <property type="molecule type" value="Genomic_DNA"/>
</dbReference>
<protein>
    <recommendedName>
        <fullName evidence="3">beta-N-acetylhexosaminidase</fullName>
        <ecNumber evidence="3">3.2.1.52</ecNumber>
    </recommendedName>
</protein>
<evidence type="ECO:0000313" key="7">
    <source>
        <dbReference type="EMBL" id="KMW16051.1"/>
    </source>
</evidence>
<name>A0A0J9BV82_9FIRM</name>
<organism evidence="7 8">
    <name type="scientific">[Clostridium] citroniae WAL-19142</name>
    <dbReference type="NCBI Taxonomy" id="742734"/>
    <lineage>
        <taxon>Bacteria</taxon>
        <taxon>Bacillati</taxon>
        <taxon>Bacillota</taxon>
        <taxon>Clostridia</taxon>
        <taxon>Lachnospirales</taxon>
        <taxon>Lachnospiraceae</taxon>
        <taxon>Enterocloster</taxon>
    </lineage>
</organism>
<dbReference type="InterPro" id="IPR036881">
    <property type="entry name" value="Glyco_hydro_3_C_sf"/>
</dbReference>
<accession>A0A0J9BV82</accession>
<gene>
    <name evidence="7" type="ORF">HMPREF9470_04489</name>
</gene>
<comment type="caution">
    <text evidence="7">The sequence shown here is derived from an EMBL/GenBank/DDBJ whole genome shotgun (WGS) entry which is preliminary data.</text>
</comment>
<dbReference type="PANTHER" id="PTHR30480:SF13">
    <property type="entry name" value="BETA-HEXOSAMINIDASE"/>
    <property type="match status" value="1"/>
</dbReference>
<dbReference type="GeneID" id="93163831"/>
<dbReference type="InterPro" id="IPR050226">
    <property type="entry name" value="NagZ_Beta-hexosaminidase"/>
</dbReference>
<comment type="similarity">
    <text evidence="2">Belongs to the glycosyl hydrolase 3 family.</text>
</comment>